<dbReference type="PANTHER" id="PTHR30026">
    <property type="entry name" value="OUTER MEMBRANE PROTEIN TOLC"/>
    <property type="match status" value="1"/>
</dbReference>
<dbReference type="EMBL" id="CP000471">
    <property type="protein sequence ID" value="ABK43243.1"/>
    <property type="molecule type" value="Genomic_DNA"/>
</dbReference>
<dbReference type="InterPro" id="IPR003423">
    <property type="entry name" value="OMP_efflux"/>
</dbReference>
<evidence type="ECO:0000256" key="6">
    <source>
        <dbReference type="ARBA" id="ARBA00023136"/>
    </source>
</evidence>
<protein>
    <submittedName>
        <fullName evidence="8">Type I secretion outer membrane protein, TolC family</fullName>
    </submittedName>
</protein>
<name>A0L5K0_MAGMM</name>
<keyword evidence="6" id="KW-0472">Membrane</keyword>
<dbReference type="InterPro" id="IPR010130">
    <property type="entry name" value="T1SS_OMP_TolC"/>
</dbReference>
<reference evidence="8 9" key="2">
    <citation type="journal article" date="2012" name="Int. J. Syst. Evol. Microbiol.">
        <title>Magnetococcus marinus gen. nov., sp. nov., a marine, magnetotactic bacterium that represents a novel lineage (Magnetococcaceae fam. nov.; Magnetococcales ord. nov.) at the base of the Alphaproteobacteria.</title>
        <authorList>
            <person name="Bazylinski D.A."/>
            <person name="Williams T.J."/>
            <person name="Lefevre C.T."/>
            <person name="Berg R.J."/>
            <person name="Zhang C.L."/>
            <person name="Bowser S.S."/>
            <person name="Dean A.J."/>
            <person name="Beveridge T.J."/>
        </authorList>
    </citation>
    <scope>NUCLEOTIDE SEQUENCE [LARGE SCALE GENOMIC DNA]</scope>
    <source>
        <strain evidence="9">ATCC BAA-1437 / JCM 17883 / MC-1</strain>
    </source>
</reference>
<proteinExistence type="inferred from homology"/>
<comment type="similarity">
    <text evidence="2">Belongs to the outer membrane factor (OMF) (TC 1.B.17) family.</text>
</comment>
<dbReference type="Pfam" id="PF02321">
    <property type="entry name" value="OEP"/>
    <property type="match status" value="2"/>
</dbReference>
<dbReference type="NCBIfam" id="TIGR01844">
    <property type="entry name" value="type_I_sec_TolC"/>
    <property type="match status" value="1"/>
</dbReference>
<evidence type="ECO:0000256" key="5">
    <source>
        <dbReference type="ARBA" id="ARBA00022692"/>
    </source>
</evidence>
<keyword evidence="5" id="KW-0812">Transmembrane</keyword>
<sequence precursor="true">MSDSRYEFTVSSVLKPARWAFLAALVVGLPLGALQAQEQHPFAAAVMQALQTNPDVRSSRASLDSAKEKPVGTTAALRPTITFTSTATHTASFYGTTKSKSDPRAYKLDLSQPIYNKQLFVADEQAMPYVEAAKEDVQNTLQDTILSVAEVYVGLLEAQEVAALSVNNLKVTSSQLEATRARFEVGEITRTDVRQGEARVASAEAQVKSNQNAVSVSEAKYREVVGMPPPQQMPVPSVEDALMHRDLDQLIAQAEAHRPDLLAAQERLKVDQLGVNYARAGHYPTLTFSANGTFTDDAEISTKTQDSRAYTFVLTAEVPVYEGGGTQSTLRQAKHTLAASRADLDSQVLQIRREVEEALLNYRSALAVVTSYESALAASQDALNGVEQEFQVGTRTALDLLDQQNEVFRNQTELAKQRFNVILARFRLLSATGELTLANLGLTQEVASK</sequence>
<evidence type="ECO:0000256" key="1">
    <source>
        <dbReference type="ARBA" id="ARBA00004442"/>
    </source>
</evidence>
<dbReference type="eggNOG" id="COG1538">
    <property type="taxonomic scope" value="Bacteria"/>
</dbReference>
<accession>A0L5K0</accession>
<keyword evidence="9" id="KW-1185">Reference proteome</keyword>
<evidence type="ECO:0000313" key="8">
    <source>
        <dbReference type="EMBL" id="ABK43243.1"/>
    </source>
</evidence>
<dbReference type="KEGG" id="mgm:Mmc1_0722"/>
<keyword evidence="7" id="KW-0998">Cell outer membrane</keyword>
<dbReference type="GO" id="GO:0009279">
    <property type="term" value="C:cell outer membrane"/>
    <property type="evidence" value="ECO:0007669"/>
    <property type="project" value="UniProtKB-SubCell"/>
</dbReference>
<evidence type="ECO:0000256" key="7">
    <source>
        <dbReference type="ARBA" id="ARBA00023237"/>
    </source>
</evidence>
<dbReference type="GO" id="GO:0015562">
    <property type="term" value="F:efflux transmembrane transporter activity"/>
    <property type="evidence" value="ECO:0007669"/>
    <property type="project" value="InterPro"/>
</dbReference>
<evidence type="ECO:0000256" key="2">
    <source>
        <dbReference type="ARBA" id="ARBA00007613"/>
    </source>
</evidence>
<dbReference type="RefSeq" id="WP_011712403.1">
    <property type="nucleotide sequence ID" value="NC_008576.1"/>
</dbReference>
<dbReference type="OrthoDB" id="9789368at2"/>
<dbReference type="Proteomes" id="UP000002586">
    <property type="component" value="Chromosome"/>
</dbReference>
<dbReference type="GO" id="GO:1990281">
    <property type="term" value="C:efflux pump complex"/>
    <property type="evidence" value="ECO:0007669"/>
    <property type="project" value="TreeGrafter"/>
</dbReference>
<dbReference type="PANTHER" id="PTHR30026:SF20">
    <property type="entry name" value="OUTER MEMBRANE PROTEIN TOLC"/>
    <property type="match status" value="1"/>
</dbReference>
<evidence type="ECO:0000256" key="4">
    <source>
        <dbReference type="ARBA" id="ARBA00022452"/>
    </source>
</evidence>
<dbReference type="AlphaFoldDB" id="A0L5K0"/>
<keyword evidence="4" id="KW-1134">Transmembrane beta strand</keyword>
<keyword evidence="3" id="KW-0813">Transport</keyword>
<reference evidence="9" key="1">
    <citation type="journal article" date="2009" name="Appl. Environ. Microbiol.">
        <title>Complete genome sequence of the chemolithoautotrophic marine magnetotactic coccus strain MC-1.</title>
        <authorList>
            <person name="Schubbe S."/>
            <person name="Williams T.J."/>
            <person name="Xie G."/>
            <person name="Kiss H.E."/>
            <person name="Brettin T.S."/>
            <person name="Martinez D."/>
            <person name="Ross C.A."/>
            <person name="Schuler D."/>
            <person name="Cox B.L."/>
            <person name="Nealson K.H."/>
            <person name="Bazylinski D.A."/>
        </authorList>
    </citation>
    <scope>NUCLEOTIDE SEQUENCE [LARGE SCALE GENOMIC DNA]</scope>
    <source>
        <strain evidence="9">ATCC BAA-1437 / JCM 17883 / MC-1</strain>
    </source>
</reference>
<evidence type="ECO:0000313" key="9">
    <source>
        <dbReference type="Proteomes" id="UP000002586"/>
    </source>
</evidence>
<dbReference type="SUPFAM" id="SSF56954">
    <property type="entry name" value="Outer membrane efflux proteins (OEP)"/>
    <property type="match status" value="1"/>
</dbReference>
<dbReference type="STRING" id="156889.Mmc1_0722"/>
<comment type="subcellular location">
    <subcellularLocation>
        <location evidence="1">Cell outer membrane</location>
    </subcellularLocation>
</comment>
<dbReference type="InterPro" id="IPR051906">
    <property type="entry name" value="TolC-like"/>
</dbReference>
<gene>
    <name evidence="8" type="ordered locus">Mmc1_0722</name>
</gene>
<dbReference type="HOGENOM" id="CLU_012817_0_1_5"/>
<evidence type="ECO:0000256" key="3">
    <source>
        <dbReference type="ARBA" id="ARBA00022448"/>
    </source>
</evidence>
<dbReference type="GO" id="GO:0015288">
    <property type="term" value="F:porin activity"/>
    <property type="evidence" value="ECO:0007669"/>
    <property type="project" value="TreeGrafter"/>
</dbReference>
<dbReference type="Gene3D" id="1.20.1600.10">
    <property type="entry name" value="Outer membrane efflux proteins (OEP)"/>
    <property type="match status" value="1"/>
</dbReference>
<organism evidence="8 9">
    <name type="scientific">Magnetococcus marinus (strain ATCC BAA-1437 / JCM 17883 / MC-1)</name>
    <dbReference type="NCBI Taxonomy" id="156889"/>
    <lineage>
        <taxon>Bacteria</taxon>
        <taxon>Pseudomonadati</taxon>
        <taxon>Pseudomonadota</taxon>
        <taxon>Magnetococcia</taxon>
        <taxon>Magnetococcales</taxon>
        <taxon>Magnetococcaceae</taxon>
        <taxon>Magnetococcus</taxon>
    </lineage>
</organism>